<evidence type="ECO:0000313" key="1">
    <source>
        <dbReference type="EMBL" id="MEE2055754.1"/>
    </source>
</evidence>
<reference evidence="1 2" key="1">
    <citation type="submission" date="2023-07" db="EMBL/GenBank/DDBJ databases">
        <authorList>
            <person name="Girao M."/>
            <person name="Carvalho M.F."/>
        </authorList>
    </citation>
    <scope>NUCLEOTIDE SEQUENCE [LARGE SCALE GENOMIC DNA]</scope>
    <source>
        <strain evidence="1 2">66/93</strain>
    </source>
</reference>
<organism evidence="1 2">
    <name type="scientific">Nocardiopsis tropica</name>
    <dbReference type="NCBI Taxonomy" id="109330"/>
    <lineage>
        <taxon>Bacteria</taxon>
        <taxon>Bacillati</taxon>
        <taxon>Actinomycetota</taxon>
        <taxon>Actinomycetes</taxon>
        <taxon>Streptosporangiales</taxon>
        <taxon>Nocardiopsidaceae</taxon>
        <taxon>Nocardiopsis</taxon>
    </lineage>
</organism>
<feature type="non-terminal residue" evidence="1">
    <location>
        <position position="1"/>
    </location>
</feature>
<sequence length="79" mass="9033">ATRARRTPSIEVYLPDDELTDWINEVEDAGFARRQRAILSPVVRLALNRLRAEMTAKEVVEEVLRNAPPPTGRRGRPRL</sequence>
<gene>
    <name evidence="1" type="ORF">Q8A49_35165</name>
</gene>
<name>A0ABU7L3B5_9ACTN</name>
<protein>
    <recommendedName>
        <fullName evidence="3">CopG family transcriptional regulator</fullName>
    </recommendedName>
</protein>
<proteinExistence type="predicted"/>
<dbReference type="RefSeq" id="WP_330162482.1">
    <property type="nucleotide sequence ID" value="NZ_JAUUCC010000219.1"/>
</dbReference>
<evidence type="ECO:0000313" key="2">
    <source>
        <dbReference type="Proteomes" id="UP001348641"/>
    </source>
</evidence>
<evidence type="ECO:0008006" key="3">
    <source>
        <dbReference type="Google" id="ProtNLM"/>
    </source>
</evidence>
<accession>A0ABU7L3B5</accession>
<comment type="caution">
    <text evidence="1">The sequence shown here is derived from an EMBL/GenBank/DDBJ whole genome shotgun (WGS) entry which is preliminary data.</text>
</comment>
<dbReference type="EMBL" id="JAUUCC010000219">
    <property type="protein sequence ID" value="MEE2055754.1"/>
    <property type="molecule type" value="Genomic_DNA"/>
</dbReference>
<dbReference type="Proteomes" id="UP001348641">
    <property type="component" value="Unassembled WGS sequence"/>
</dbReference>